<evidence type="ECO:0000313" key="2">
    <source>
        <dbReference type="EMBL" id="UZX26237.1"/>
    </source>
</evidence>
<organism evidence="2 3">
    <name type="scientific">Streptomyces tanashiensis</name>
    <dbReference type="NCBI Taxonomy" id="67367"/>
    <lineage>
        <taxon>Bacteria</taxon>
        <taxon>Bacillati</taxon>
        <taxon>Actinomycetota</taxon>
        <taxon>Actinomycetes</taxon>
        <taxon>Kitasatosporales</taxon>
        <taxon>Streptomycetaceae</taxon>
        <taxon>Streptomyces</taxon>
    </lineage>
</organism>
<dbReference type="Proteomes" id="UP001164506">
    <property type="component" value="Chromosome"/>
</dbReference>
<dbReference type="RefSeq" id="WP_267260321.1">
    <property type="nucleotide sequence ID" value="NZ_CP084204.1"/>
</dbReference>
<evidence type="ECO:0000256" key="1">
    <source>
        <dbReference type="SAM" id="MobiDB-lite"/>
    </source>
</evidence>
<reference evidence="2" key="1">
    <citation type="submission" date="2021-09" db="EMBL/GenBank/DDBJ databases">
        <title>Complete genome sequence and metabolic characterization of Streptomyces tanashiensis DSM 731 the producer of antibacterial Kalafungin and diverse secondary metabolites.</title>
        <authorList>
            <person name="Abbasi M.N."/>
            <person name="Anwar M.N."/>
            <person name="Alam K."/>
            <person name="Shoaib M."/>
            <person name="Lin Z."/>
            <person name="Hayat M."/>
            <person name="Ali M.I."/>
            <person name="Malik H.M.T."/>
            <person name="Ahmed I."/>
            <person name="Li A."/>
            <person name="Hailong Wang H."/>
            <person name="Zhang Y."/>
        </authorList>
    </citation>
    <scope>NUCLEOTIDE SEQUENCE</scope>
    <source>
        <strain evidence="2">Kala</strain>
    </source>
</reference>
<protein>
    <submittedName>
        <fullName evidence="2">Uncharacterized protein</fullName>
    </submittedName>
</protein>
<proteinExistence type="predicted"/>
<accession>A0ABY6R888</accession>
<dbReference type="EMBL" id="CP084204">
    <property type="protein sequence ID" value="UZX26237.1"/>
    <property type="molecule type" value="Genomic_DNA"/>
</dbReference>
<keyword evidence="3" id="KW-1185">Reference proteome</keyword>
<name>A0ABY6R888_9ACTN</name>
<feature type="region of interest" description="Disordered" evidence="1">
    <location>
        <begin position="1"/>
        <end position="21"/>
    </location>
</feature>
<dbReference type="GeneID" id="95605501"/>
<gene>
    <name evidence="2" type="ORF">LDH80_38730</name>
</gene>
<sequence>MPKGSGRTFPPISDPSCQPLIDARSGEGSFAQVFQIFNWKKNIIPGPEQPQDRNEQFIVVRTGNATATFSELGFGAGLSFPTELVSRQAERLRIAQRS</sequence>
<evidence type="ECO:0000313" key="3">
    <source>
        <dbReference type="Proteomes" id="UP001164506"/>
    </source>
</evidence>